<feature type="compositionally biased region" description="Basic and acidic residues" evidence="3">
    <location>
        <begin position="495"/>
        <end position="519"/>
    </location>
</feature>
<dbReference type="Gene3D" id="1.20.900.10">
    <property type="entry name" value="Dbl homology (DH) domain"/>
    <property type="match status" value="1"/>
</dbReference>
<dbReference type="Proteomes" id="UP000215902">
    <property type="component" value="Unassembled WGS sequence"/>
</dbReference>
<feature type="compositionally biased region" description="Low complexity" evidence="3">
    <location>
        <begin position="1028"/>
        <end position="1054"/>
    </location>
</feature>
<evidence type="ECO:0000313" key="7">
    <source>
        <dbReference type="Proteomes" id="UP000215902"/>
    </source>
</evidence>
<reference evidence="6 7" key="1">
    <citation type="submission" date="2017-06" db="EMBL/GenBank/DDBJ databases">
        <title>A platform for efficient transgenesis in Macrostomum lignano, a flatworm model organism for stem cell research.</title>
        <authorList>
            <person name="Berezikov E."/>
        </authorList>
    </citation>
    <scope>NUCLEOTIDE SEQUENCE [LARGE SCALE GENOMIC DNA]</scope>
    <source>
        <strain evidence="6">DV1</strain>
        <tissue evidence="6">Whole organism</tissue>
    </source>
</reference>
<feature type="compositionally biased region" description="Low complexity" evidence="3">
    <location>
        <begin position="999"/>
        <end position="1017"/>
    </location>
</feature>
<feature type="region of interest" description="Disordered" evidence="3">
    <location>
        <begin position="999"/>
        <end position="1105"/>
    </location>
</feature>
<proteinExistence type="predicted"/>
<feature type="domain" description="Phorbol-ester/DAG-type" evidence="5">
    <location>
        <begin position="261"/>
        <end position="313"/>
    </location>
</feature>
<protein>
    <recommendedName>
        <fullName evidence="5">Phorbol-ester/DAG-type domain-containing protein</fullName>
    </recommendedName>
</protein>
<keyword evidence="7" id="KW-1185">Reference proteome</keyword>
<evidence type="ECO:0000256" key="2">
    <source>
        <dbReference type="ARBA" id="ARBA00022833"/>
    </source>
</evidence>
<feature type="compositionally biased region" description="Polar residues" evidence="3">
    <location>
        <begin position="437"/>
        <end position="451"/>
    </location>
</feature>
<sequence length="1139" mass="123195">MLVFLHCLLARGAESGQTGSSLWPVYFDWLAEDWSGATGCTKPKHSRRYAYEIYSTFLHEESPLSLLASNSDTDASRQQLHDEAVHPLERLFGIGASTGADPASTVRQAQPLINRAQALMAPTLARLATGALADLQQKRRDGFLSDLLPALPGGSTPEQRRLFAARCRPGLLARLRMLRQSQSAPAAAEASCLATLLVRGLDPELAESLAPGESPMLFGCQHRSVGRQKSLLSRMGRAAASAASASSGSGAAPDERLRVGAHALEPCALTKAQVCAACDQVLYGAAPQGLQCTADCEQVVHRSCAQQLSSALCTKRAAARAKDASIGSVKASKSFGGSSNRRRLRHQRHPSSQASTPPAMPRQRFAGGRIDEVEDWMLSGRQVQRNNPDCADDLPILKLTSSRSDQAVSQLAAETFRAARIAPSLHHRANSIAESAASPTEPDQPQHQQQPSGDASDSGGGGGGGDGGGGFNKRASIGRSQSVKTPGSPRVPEFQPDKKPAKVGDGGAEREASEDEKLRSAQSEINISQSPESDDAASHPDIAGVPTDFDEYIVAEGVNKQLCAAGEQQPRPPDFDRYKDYQLALHELVFACASHLRALTVLQLLFVQRWPRSCLPMLRQLGLHFVPECVSLYRSLLASVGQPSREEFRDTGRIACLGKRLLNWYSYERNVAEFRRLSLSFGFSKTASKQQQRRGASAAAGHEDDLIVRLDCLRRDCPELAQFFHRTEAHELMRRRSFKDFYSVNMQHTMRMATLLDTAVRRAKKAKNSCEFAETDAADLEKCLEKARSIIEYSNTIGVKLKELSRQLVLSRTFESFWERCRLDAALVERVQNQVSHLHTCQLHATREVVMRGFENSRLRLLVFTDFLLVISETEESKGVVKYQLLRHLGQSTSVGGQGGETADKGNLRSVSCPPIIPVQNVVHTFEGRQTKSGAAPEFRLVIDNPTIDARLAGGFRAEPMLVEFALSRDKPRHPFMDQEADISAHQLLNCIRQLLQPKTPAKTPTTPLPSGASSASAGGGSRGGSSGLSQPVGGSSSGEQEPSPLGLSSVSSSDAAFESPGGNVGDSSGGAFDDDQPASLTMLKAARPARPPQRPVLRSHSSAALKRNLEAPDFAAVAEPPAELLNEFCGYATEEDTD</sequence>
<organism evidence="6 7">
    <name type="scientific">Macrostomum lignano</name>
    <dbReference type="NCBI Taxonomy" id="282301"/>
    <lineage>
        <taxon>Eukaryota</taxon>
        <taxon>Metazoa</taxon>
        <taxon>Spiralia</taxon>
        <taxon>Lophotrochozoa</taxon>
        <taxon>Platyhelminthes</taxon>
        <taxon>Rhabditophora</taxon>
        <taxon>Macrostomorpha</taxon>
        <taxon>Macrostomida</taxon>
        <taxon>Macrostomidae</taxon>
        <taxon>Macrostomum</taxon>
    </lineage>
</organism>
<feature type="signal peptide" evidence="4">
    <location>
        <begin position="1"/>
        <end position="15"/>
    </location>
</feature>
<evidence type="ECO:0000256" key="1">
    <source>
        <dbReference type="ARBA" id="ARBA00022723"/>
    </source>
</evidence>
<dbReference type="GO" id="GO:0046872">
    <property type="term" value="F:metal ion binding"/>
    <property type="evidence" value="ECO:0007669"/>
    <property type="project" value="UniProtKB-KW"/>
</dbReference>
<accession>A0A267EGU2</accession>
<dbReference type="EMBL" id="NIVC01002186">
    <property type="protein sequence ID" value="PAA60164.1"/>
    <property type="molecule type" value="Genomic_DNA"/>
</dbReference>
<evidence type="ECO:0000313" key="6">
    <source>
        <dbReference type="EMBL" id="PAA60164.1"/>
    </source>
</evidence>
<gene>
    <name evidence="6" type="ORF">BOX15_Mlig031771g1</name>
</gene>
<dbReference type="STRING" id="282301.A0A267EGU2"/>
<feature type="compositionally biased region" description="Basic residues" evidence="3">
    <location>
        <begin position="340"/>
        <end position="349"/>
    </location>
</feature>
<dbReference type="OrthoDB" id="2272012at2759"/>
<feature type="compositionally biased region" description="Gly residues" evidence="3">
    <location>
        <begin position="1018"/>
        <end position="1027"/>
    </location>
</feature>
<dbReference type="InterPro" id="IPR002219">
    <property type="entry name" value="PKC_DAG/PE"/>
</dbReference>
<evidence type="ECO:0000259" key="5">
    <source>
        <dbReference type="PROSITE" id="PS50081"/>
    </source>
</evidence>
<dbReference type="Gene3D" id="3.30.60.20">
    <property type="match status" value="1"/>
</dbReference>
<feature type="region of interest" description="Disordered" evidence="3">
    <location>
        <begin position="329"/>
        <end position="364"/>
    </location>
</feature>
<keyword evidence="1" id="KW-0479">Metal-binding</keyword>
<name>A0A267EGU2_9PLAT</name>
<evidence type="ECO:0000256" key="4">
    <source>
        <dbReference type="SAM" id="SignalP"/>
    </source>
</evidence>
<feature type="compositionally biased region" description="Gly residues" evidence="3">
    <location>
        <begin position="458"/>
        <end position="471"/>
    </location>
</feature>
<comment type="caution">
    <text evidence="6">The sequence shown here is derived from an EMBL/GenBank/DDBJ whole genome shotgun (WGS) entry which is preliminary data.</text>
</comment>
<feature type="chain" id="PRO_5012831338" description="Phorbol-ester/DAG-type domain-containing protein" evidence="4">
    <location>
        <begin position="16"/>
        <end position="1139"/>
    </location>
</feature>
<dbReference type="AlphaFoldDB" id="A0A267EGU2"/>
<dbReference type="Gene3D" id="1.10.167.10">
    <property type="entry name" value="Regulator of G-protein Signalling 4, domain 2"/>
    <property type="match status" value="1"/>
</dbReference>
<evidence type="ECO:0000256" key="3">
    <source>
        <dbReference type="SAM" id="MobiDB-lite"/>
    </source>
</evidence>
<dbReference type="InterPro" id="IPR044926">
    <property type="entry name" value="RGS_subdomain_2"/>
</dbReference>
<keyword evidence="2" id="KW-0862">Zinc</keyword>
<dbReference type="PROSITE" id="PS50081">
    <property type="entry name" value="ZF_DAG_PE_2"/>
    <property type="match status" value="1"/>
</dbReference>
<dbReference type="SUPFAM" id="SSF57889">
    <property type="entry name" value="Cysteine-rich domain"/>
    <property type="match status" value="1"/>
</dbReference>
<dbReference type="InterPro" id="IPR046349">
    <property type="entry name" value="C1-like_sf"/>
</dbReference>
<keyword evidence="4" id="KW-0732">Signal</keyword>
<dbReference type="InterPro" id="IPR035899">
    <property type="entry name" value="DBL_dom_sf"/>
</dbReference>
<feature type="region of interest" description="Disordered" evidence="3">
    <location>
        <begin position="431"/>
        <end position="522"/>
    </location>
</feature>